<dbReference type="OrthoDB" id="2687452at2759"/>
<gene>
    <name evidence="4" type="ORF">OGAPHI_003257</name>
</gene>
<feature type="domain" description="C2H2-type" evidence="3">
    <location>
        <begin position="9"/>
        <end position="38"/>
    </location>
</feature>
<proteinExistence type="predicted"/>
<keyword evidence="2" id="KW-0175">Coiled coil</keyword>
<dbReference type="GO" id="GO:0008270">
    <property type="term" value="F:zinc ion binding"/>
    <property type="evidence" value="ECO:0007669"/>
    <property type="project" value="UniProtKB-KW"/>
</dbReference>
<evidence type="ECO:0000313" key="5">
    <source>
        <dbReference type="Proteomes" id="UP000769157"/>
    </source>
</evidence>
<accession>A0A9P8P755</accession>
<dbReference type="RefSeq" id="XP_046061764.1">
    <property type="nucleotide sequence ID" value="XM_046204216.1"/>
</dbReference>
<evidence type="ECO:0000259" key="3">
    <source>
        <dbReference type="PROSITE" id="PS50157"/>
    </source>
</evidence>
<dbReference type="InterPro" id="IPR036236">
    <property type="entry name" value="Znf_C2H2_sf"/>
</dbReference>
<protein>
    <recommendedName>
        <fullName evidence="3">C2H2-type domain-containing protein</fullName>
    </recommendedName>
</protein>
<keyword evidence="1" id="KW-0479">Metal-binding</keyword>
<evidence type="ECO:0000313" key="4">
    <source>
        <dbReference type="EMBL" id="KAH3666808.1"/>
    </source>
</evidence>
<dbReference type="Proteomes" id="UP000769157">
    <property type="component" value="Unassembled WGS sequence"/>
</dbReference>
<dbReference type="Gene3D" id="3.30.160.60">
    <property type="entry name" value="Classic Zinc Finger"/>
    <property type="match status" value="2"/>
</dbReference>
<dbReference type="SMART" id="SM00355">
    <property type="entry name" value="ZnF_C2H2"/>
    <property type="match status" value="3"/>
</dbReference>
<sequence>MASTNHVRFFCQWTDCDAQFERQSDLAAHVTKHIAADSVCRWFTCGAVLESPSSLLSHLIRHSQTPFGCLKCPLEFESPESVFEHEQSHRLVATPTPLATDIDKYNHQKQSNTSPHFANKYSKLANIYTSKTAVPIDQVPDSALENHAVQLEQYLRKLQSLKTNLQSQLAATTQENRLIWLKNQHILTALKQFEAKELNI</sequence>
<keyword evidence="1" id="KW-0862">Zinc</keyword>
<organism evidence="4 5">
    <name type="scientific">Ogataea philodendri</name>
    <dbReference type="NCBI Taxonomy" id="1378263"/>
    <lineage>
        <taxon>Eukaryota</taxon>
        <taxon>Fungi</taxon>
        <taxon>Dikarya</taxon>
        <taxon>Ascomycota</taxon>
        <taxon>Saccharomycotina</taxon>
        <taxon>Pichiomycetes</taxon>
        <taxon>Pichiales</taxon>
        <taxon>Pichiaceae</taxon>
        <taxon>Ogataea</taxon>
    </lineage>
</organism>
<dbReference type="AlphaFoldDB" id="A0A9P8P755"/>
<comment type="caution">
    <text evidence="4">The sequence shown here is derived from an EMBL/GenBank/DDBJ whole genome shotgun (WGS) entry which is preliminary data.</text>
</comment>
<reference evidence="4" key="1">
    <citation type="journal article" date="2021" name="Open Biol.">
        <title>Shared evolutionary footprints suggest mitochondrial oxidative damage underlies multiple complex I losses in fungi.</title>
        <authorList>
            <person name="Schikora-Tamarit M.A."/>
            <person name="Marcet-Houben M."/>
            <person name="Nosek J."/>
            <person name="Gabaldon T."/>
        </authorList>
    </citation>
    <scope>NUCLEOTIDE SEQUENCE</scope>
    <source>
        <strain evidence="4">CBS6075</strain>
    </source>
</reference>
<feature type="coiled-coil region" evidence="2">
    <location>
        <begin position="144"/>
        <end position="175"/>
    </location>
</feature>
<keyword evidence="5" id="KW-1185">Reference proteome</keyword>
<dbReference type="GeneID" id="70235224"/>
<dbReference type="PROSITE" id="PS00028">
    <property type="entry name" value="ZINC_FINGER_C2H2_1"/>
    <property type="match status" value="3"/>
</dbReference>
<dbReference type="EMBL" id="JAEUBE010000199">
    <property type="protein sequence ID" value="KAH3666808.1"/>
    <property type="molecule type" value="Genomic_DNA"/>
</dbReference>
<dbReference type="Pfam" id="PF00096">
    <property type="entry name" value="zf-C2H2"/>
    <property type="match status" value="1"/>
</dbReference>
<evidence type="ECO:0000256" key="2">
    <source>
        <dbReference type="SAM" id="Coils"/>
    </source>
</evidence>
<dbReference type="PROSITE" id="PS50157">
    <property type="entry name" value="ZINC_FINGER_C2H2_2"/>
    <property type="match status" value="1"/>
</dbReference>
<name>A0A9P8P755_9ASCO</name>
<keyword evidence="1" id="KW-0863">Zinc-finger</keyword>
<evidence type="ECO:0000256" key="1">
    <source>
        <dbReference type="PROSITE-ProRule" id="PRU00042"/>
    </source>
</evidence>
<reference evidence="4" key="2">
    <citation type="submission" date="2021-01" db="EMBL/GenBank/DDBJ databases">
        <authorList>
            <person name="Schikora-Tamarit M.A."/>
        </authorList>
    </citation>
    <scope>NUCLEOTIDE SEQUENCE</scope>
    <source>
        <strain evidence="4">CBS6075</strain>
    </source>
</reference>
<dbReference type="SUPFAM" id="SSF57667">
    <property type="entry name" value="beta-beta-alpha zinc fingers"/>
    <property type="match status" value="1"/>
</dbReference>
<dbReference type="InterPro" id="IPR013087">
    <property type="entry name" value="Znf_C2H2_type"/>
</dbReference>